<dbReference type="PROSITE" id="PS51112">
    <property type="entry name" value="AMMECR1"/>
    <property type="match status" value="1"/>
</dbReference>
<sequence length="202" mass="22372">MLSLKQGSKLVSLARKSISYFLATGKHLVEKPDEKVFSESQGVFVSLHSFPENSLRGCVGFPLPVMPLWQACIKASISAAFEDNRFAPLQSSELDSTIIEVSVLSKPMTFVCSKEKLSEKVLPGKHGLIVSQGFNSGLFLPQVCVEQGWQPLQFLENCCLKAGLPSSSWKTKECKVEYFTAQIFKEEEPKGKVVELVRKNSP</sequence>
<dbReference type="InterPro" id="IPR036071">
    <property type="entry name" value="AMMECR1_dom_sf"/>
</dbReference>
<proteinExistence type="inferred from homology"/>
<dbReference type="Pfam" id="PF01871">
    <property type="entry name" value="AMMECR1"/>
    <property type="match status" value="1"/>
</dbReference>
<protein>
    <recommendedName>
        <fullName evidence="1">Protein HA227_02640</fullName>
    </recommendedName>
</protein>
<dbReference type="Gene3D" id="3.30.1490.150">
    <property type="entry name" value="Hypothetical protein ph0010, domain 2"/>
    <property type="match status" value="1"/>
</dbReference>
<comment type="caution">
    <text evidence="3">The sequence shown here is derived from an EMBL/GenBank/DDBJ whole genome shotgun (WGS) entry which is preliminary data.</text>
</comment>
<dbReference type="EMBL" id="DUFJ01000061">
    <property type="protein sequence ID" value="HIH33128.1"/>
    <property type="molecule type" value="Genomic_DNA"/>
</dbReference>
<accession>A0A7J4KTH5</accession>
<feature type="domain" description="AMMECR1" evidence="2">
    <location>
        <begin position="5"/>
        <end position="195"/>
    </location>
</feature>
<dbReference type="NCBIfam" id="TIGR04335">
    <property type="entry name" value="AmmeMemoSam_A"/>
    <property type="match status" value="1"/>
</dbReference>
<organism evidence="3 4">
    <name type="scientific">Candidatus Iainarchaeum sp</name>
    <dbReference type="NCBI Taxonomy" id="3101447"/>
    <lineage>
        <taxon>Archaea</taxon>
        <taxon>Candidatus Iainarchaeota</taxon>
        <taxon>Candidatus Iainarchaeia</taxon>
        <taxon>Candidatus Iainarchaeales</taxon>
        <taxon>Candidatus Iainarchaeaceae</taxon>
        <taxon>Candidatus Iainarchaeum</taxon>
    </lineage>
</organism>
<dbReference type="InterPro" id="IPR027485">
    <property type="entry name" value="AMMECR1_N"/>
</dbReference>
<dbReference type="SUPFAM" id="SSF143447">
    <property type="entry name" value="AMMECR1-like"/>
    <property type="match status" value="1"/>
</dbReference>
<dbReference type="Proteomes" id="UP000527315">
    <property type="component" value="Unassembled WGS sequence"/>
</dbReference>
<dbReference type="Gene3D" id="3.30.700.20">
    <property type="entry name" value="Hypothetical protein ph0010, domain 1"/>
    <property type="match status" value="1"/>
</dbReference>
<dbReference type="InterPro" id="IPR027623">
    <property type="entry name" value="AmmeMemoSam_A"/>
</dbReference>
<evidence type="ECO:0000259" key="2">
    <source>
        <dbReference type="PROSITE" id="PS51112"/>
    </source>
</evidence>
<gene>
    <name evidence="3" type="ORF">HA227_02640</name>
</gene>
<evidence type="ECO:0000313" key="3">
    <source>
        <dbReference type="EMBL" id="HIH33128.1"/>
    </source>
</evidence>
<name>A0A7J4KTH5_9ARCH</name>
<dbReference type="HAMAP" id="MF_00645">
    <property type="entry name" value="AMMECR1"/>
    <property type="match status" value="1"/>
</dbReference>
<dbReference type="NCBIfam" id="TIGR00296">
    <property type="entry name" value="TIGR00296 family protein"/>
    <property type="match status" value="1"/>
</dbReference>
<dbReference type="PANTHER" id="PTHR13016:SF0">
    <property type="entry name" value="AMME SYNDROME CANDIDATE GENE 1 PROTEIN"/>
    <property type="match status" value="1"/>
</dbReference>
<reference evidence="4" key="1">
    <citation type="journal article" date="2020" name="bioRxiv">
        <title>A rank-normalized archaeal taxonomy based on genome phylogeny resolves widespread incomplete and uneven classifications.</title>
        <authorList>
            <person name="Rinke C."/>
            <person name="Chuvochina M."/>
            <person name="Mussig A.J."/>
            <person name="Chaumeil P.-A."/>
            <person name="Waite D.W."/>
            <person name="Whitman W.B."/>
            <person name="Parks D.H."/>
            <person name="Hugenholtz P."/>
        </authorList>
    </citation>
    <scope>NUCLEOTIDE SEQUENCE [LARGE SCALE GENOMIC DNA]</scope>
</reference>
<dbReference type="InterPro" id="IPR023472">
    <property type="entry name" value="Uncharacterised_MJ0810"/>
</dbReference>
<dbReference type="InterPro" id="IPR002733">
    <property type="entry name" value="AMMECR1_domain"/>
</dbReference>
<dbReference type="InterPro" id="IPR023473">
    <property type="entry name" value="AMMECR1"/>
</dbReference>
<evidence type="ECO:0000313" key="4">
    <source>
        <dbReference type="Proteomes" id="UP000527315"/>
    </source>
</evidence>
<dbReference type="AlphaFoldDB" id="A0A7J4KTH5"/>
<dbReference type="PANTHER" id="PTHR13016">
    <property type="entry name" value="AMMECR1 HOMOLOG"/>
    <property type="match status" value="1"/>
</dbReference>
<evidence type="ECO:0000256" key="1">
    <source>
        <dbReference type="HAMAP-Rule" id="MF_00645"/>
    </source>
</evidence>